<reference evidence="9" key="1">
    <citation type="submission" date="2017-02" db="EMBL/GenBank/DDBJ databases">
        <authorList>
            <person name="Varghese N."/>
            <person name="Submissions S."/>
        </authorList>
    </citation>
    <scope>NUCLEOTIDE SEQUENCE [LARGE SCALE GENOMIC DNA]</scope>
    <source>
        <strain evidence="9">USBA 833</strain>
    </source>
</reference>
<accession>A0A1T4X5Y1</accession>
<dbReference type="AlphaFoldDB" id="A0A1T4X5Y1"/>
<dbReference type="Gene3D" id="1.20.1640.10">
    <property type="entry name" value="Multidrug efflux transporter AcrB transmembrane domain"/>
    <property type="match status" value="2"/>
</dbReference>
<comment type="subcellular location">
    <subcellularLocation>
        <location evidence="1">Cell membrane</location>
        <topology evidence="1">Multi-pass membrane protein</topology>
    </subcellularLocation>
</comment>
<dbReference type="STRING" id="1147123.SAMN05443428_10619"/>
<feature type="transmembrane region" description="Helical" evidence="6">
    <location>
        <begin position="569"/>
        <end position="589"/>
    </location>
</feature>
<feature type="transmembrane region" description="Helical" evidence="6">
    <location>
        <begin position="543"/>
        <end position="563"/>
    </location>
</feature>
<keyword evidence="5 6" id="KW-0472">Membrane</keyword>
<evidence type="ECO:0000256" key="6">
    <source>
        <dbReference type="SAM" id="Phobius"/>
    </source>
</evidence>
<evidence type="ECO:0000256" key="2">
    <source>
        <dbReference type="ARBA" id="ARBA00022475"/>
    </source>
</evidence>
<dbReference type="PANTHER" id="PTHR33406:SF13">
    <property type="entry name" value="MEMBRANE PROTEIN YDFJ"/>
    <property type="match status" value="1"/>
</dbReference>
<protein>
    <recommendedName>
        <fullName evidence="7">SSD domain-containing protein</fullName>
    </recommendedName>
</protein>
<keyword evidence="4 6" id="KW-1133">Transmembrane helix</keyword>
<evidence type="ECO:0000313" key="8">
    <source>
        <dbReference type="EMBL" id="SKA84465.1"/>
    </source>
</evidence>
<dbReference type="InterPro" id="IPR000731">
    <property type="entry name" value="SSD"/>
</dbReference>
<dbReference type="Pfam" id="PF03176">
    <property type="entry name" value="MMPL"/>
    <property type="match status" value="2"/>
</dbReference>
<keyword evidence="9" id="KW-1185">Reference proteome</keyword>
<evidence type="ECO:0000256" key="1">
    <source>
        <dbReference type="ARBA" id="ARBA00004651"/>
    </source>
</evidence>
<dbReference type="Proteomes" id="UP000190105">
    <property type="component" value="Unassembled WGS sequence"/>
</dbReference>
<dbReference type="PROSITE" id="PS50156">
    <property type="entry name" value="SSD"/>
    <property type="match status" value="1"/>
</dbReference>
<feature type="transmembrane region" description="Helical" evidence="6">
    <location>
        <begin position="308"/>
        <end position="330"/>
    </location>
</feature>
<dbReference type="InterPro" id="IPR004869">
    <property type="entry name" value="MMPL_dom"/>
</dbReference>
<feature type="transmembrane region" description="Helical" evidence="6">
    <location>
        <begin position="201"/>
        <end position="221"/>
    </location>
</feature>
<evidence type="ECO:0000256" key="3">
    <source>
        <dbReference type="ARBA" id="ARBA00022692"/>
    </source>
</evidence>
<evidence type="ECO:0000259" key="7">
    <source>
        <dbReference type="PROSITE" id="PS50156"/>
    </source>
</evidence>
<dbReference type="SUPFAM" id="SSF82866">
    <property type="entry name" value="Multidrug efflux transporter AcrB transmembrane domain"/>
    <property type="match status" value="2"/>
</dbReference>
<name>A0A1T4X5Y1_9CLOT</name>
<evidence type="ECO:0000256" key="4">
    <source>
        <dbReference type="ARBA" id="ARBA00022989"/>
    </source>
</evidence>
<feature type="transmembrane region" description="Helical" evidence="6">
    <location>
        <begin position="614"/>
        <end position="635"/>
    </location>
</feature>
<dbReference type="InterPro" id="IPR050545">
    <property type="entry name" value="Mycobact_MmpL"/>
</dbReference>
<dbReference type="EMBL" id="FUYH01000006">
    <property type="protein sequence ID" value="SKA84465.1"/>
    <property type="molecule type" value="Genomic_DNA"/>
</dbReference>
<feature type="domain" description="SSD" evidence="7">
    <location>
        <begin position="203"/>
        <end position="325"/>
    </location>
</feature>
<dbReference type="RefSeq" id="WP_078696014.1">
    <property type="nucleotide sequence ID" value="NZ_FUYH01000006.1"/>
</dbReference>
<feature type="transmembrane region" description="Helical" evidence="6">
    <location>
        <begin position="519"/>
        <end position="536"/>
    </location>
</feature>
<dbReference type="GO" id="GO:0005886">
    <property type="term" value="C:plasma membrane"/>
    <property type="evidence" value="ECO:0007669"/>
    <property type="project" value="UniProtKB-SubCell"/>
</dbReference>
<feature type="transmembrane region" description="Helical" evidence="6">
    <location>
        <begin position="272"/>
        <end position="296"/>
    </location>
</feature>
<feature type="transmembrane region" description="Helical" evidence="6">
    <location>
        <begin position="175"/>
        <end position="194"/>
    </location>
</feature>
<feature type="transmembrane region" description="Helical" evidence="6">
    <location>
        <begin position="15"/>
        <end position="37"/>
    </location>
</feature>
<gene>
    <name evidence="8" type="ORF">SAMN05443428_10619</name>
</gene>
<evidence type="ECO:0000256" key="5">
    <source>
        <dbReference type="ARBA" id="ARBA00023136"/>
    </source>
</evidence>
<feature type="transmembrane region" description="Helical" evidence="6">
    <location>
        <begin position="350"/>
        <end position="369"/>
    </location>
</feature>
<evidence type="ECO:0000313" key="9">
    <source>
        <dbReference type="Proteomes" id="UP000190105"/>
    </source>
</evidence>
<feature type="transmembrane region" description="Helical" evidence="6">
    <location>
        <begin position="647"/>
        <end position="668"/>
    </location>
</feature>
<dbReference type="OrthoDB" id="9782006at2"/>
<dbReference type="PANTHER" id="PTHR33406">
    <property type="entry name" value="MEMBRANE PROTEIN MJ1562-RELATED"/>
    <property type="match status" value="1"/>
</dbReference>
<proteinExistence type="predicted"/>
<sequence length="690" mass="77102">MNKLCEFVIRYKKGVIITFLIFAVFGAFFASIVSINYNMTDYLPEKTNSTTAIKIMENEFKDEIPNAKVMITNVTIIEALKYKEKIASIDGVKSVNWIDDVIGIDTLTTTPVEFLDESILKNYYRDNNALFTITIERGKEKSTVNSIYELIGKDNAAAGNAVNTALSQKMSYSEVIKAFEILLPIILIILILYTTSYIEPLLFLISIGIAIIINMGTNVFLGEISFLTQSISPILQLAVSLDYSIFLLHSFNEYKEEFDAEEAMKLAMKKSITSIAASAATTIIGFFALMFMRFGIGKDLGLNLIKGILLSFISSVIFLPSITLTCYKLINRTRHREMIHKFKGIGKNLLKINTAVLIIAVIVSVPSYLAKSNVEFVYGNGSAAKASRTMKDAVHIEKIFGKENILVLLVPRGHTDRELKLCYKLSDIPHIDSVISYVTAVGAQIPAEYLPKELVENFYSNNYARIFLYTDLPEEGIETFKTVQTVLNTAAEYYNTYYLAGESASLYDIKNVVSKDTKLVNLIAVIGILIVLLLTFKSIVSPLLLLFTIESAIWINLSFAYFYGKTFNFIGYLVISTVQLGATVDYAILMTERYLTCRKELESKYAMEKTIDDNLIAILVSGAILSTAGFILALTSSNPIVSELGNLLGRGTLLSFIMVACVLPALLIHFDTAIQRTTLYRIFNVYYRKK</sequence>
<organism evidence="8 9">
    <name type="scientific">Caloramator quimbayensis</name>
    <dbReference type="NCBI Taxonomy" id="1147123"/>
    <lineage>
        <taxon>Bacteria</taxon>
        <taxon>Bacillati</taxon>
        <taxon>Bacillota</taxon>
        <taxon>Clostridia</taxon>
        <taxon>Eubacteriales</taxon>
        <taxon>Clostridiaceae</taxon>
        <taxon>Caloramator</taxon>
    </lineage>
</organism>
<keyword evidence="3 6" id="KW-0812">Transmembrane</keyword>
<keyword evidence="2" id="KW-1003">Cell membrane</keyword>